<evidence type="ECO:0000313" key="4">
    <source>
        <dbReference type="Proteomes" id="UP000027746"/>
    </source>
</evidence>
<dbReference type="Pfam" id="PF07969">
    <property type="entry name" value="Amidohydro_3"/>
    <property type="match status" value="1"/>
</dbReference>
<sequence length="549" mass="59238">MTPTLVFLNASVLTMDPEAPRATAVAVSDDRIVAVGSDAEIDALAGPDTRRIDAGGRTLLPGFVESHVHLFMGGYNETVIRADRVSGLEELRAAVTAYAAGHPEQSLLVGQGADYAILGQDRLLDRHVLDEICPDRPLMIMAYDFHTAWANTPALEAAGLLDGRELPRGNAVVMGADGKATGELHEKLAMLPVLEVRNVGGRESLGMSGIEPPVPPTQKERAEDRETLKVGLRHAARHGITTMHNMDGNRYMMEILREIEDEGALISRLRVPFHLTAEMDLSELDRASAMTRDFTGDTLCSGFVKIFLDGVIASGTAAMLEPYANRPDHRGDLLFTREDFIAAAVEIDKRGMQIAIHAIGDAAVRLALDGYEAAAKANGPRDRRHRIEHVEMLHLDDLGRFAELGVIASMQPPHAPVREDETTVGIGADRAGMAYAWRRIADTGAVVSFSSDWPIVPISPLAGIQAAMTRQNWVAGGPDQRLSLHEVLAAYTCNGAYVGFAEGLTGTIRTGMKADLALLSGDIETTQADRIGALEVDLTLFDGKATHER</sequence>
<gene>
    <name evidence="3" type="ORF">SUH3_22275</name>
</gene>
<evidence type="ECO:0000259" key="2">
    <source>
        <dbReference type="Pfam" id="PF07969"/>
    </source>
</evidence>
<dbReference type="AlphaFoldDB" id="A0A073IZU9"/>
<dbReference type="SUPFAM" id="SSF51556">
    <property type="entry name" value="Metallo-dependent hydrolases"/>
    <property type="match status" value="1"/>
</dbReference>
<evidence type="ECO:0000313" key="3">
    <source>
        <dbReference type="EMBL" id="KEJ95254.1"/>
    </source>
</evidence>
<evidence type="ECO:0000256" key="1">
    <source>
        <dbReference type="SAM" id="MobiDB-lite"/>
    </source>
</evidence>
<dbReference type="CDD" id="cd01300">
    <property type="entry name" value="YtcJ_like"/>
    <property type="match status" value="1"/>
</dbReference>
<dbReference type="Gene3D" id="3.10.310.70">
    <property type="match status" value="1"/>
</dbReference>
<accession>A0A073IZU9</accession>
<dbReference type="InterPro" id="IPR013108">
    <property type="entry name" value="Amidohydro_3"/>
</dbReference>
<dbReference type="Proteomes" id="UP000027746">
    <property type="component" value="Unassembled WGS sequence"/>
</dbReference>
<dbReference type="InterPro" id="IPR032466">
    <property type="entry name" value="Metal_Hydrolase"/>
</dbReference>
<dbReference type="InterPro" id="IPR033932">
    <property type="entry name" value="YtcJ-like"/>
</dbReference>
<comment type="caution">
    <text evidence="3">The sequence shown here is derived from an EMBL/GenBank/DDBJ whole genome shotgun (WGS) entry which is preliminary data.</text>
</comment>
<dbReference type="SUPFAM" id="SSF51338">
    <property type="entry name" value="Composite domain of metallo-dependent hydrolases"/>
    <property type="match status" value="1"/>
</dbReference>
<dbReference type="PANTHER" id="PTHR22642:SF2">
    <property type="entry name" value="PROTEIN LONG AFTER FAR-RED 3"/>
    <property type="match status" value="1"/>
</dbReference>
<organism evidence="3 4">
    <name type="scientific">Pseudosulfitobacter pseudonitzschiae</name>
    <dbReference type="NCBI Taxonomy" id="1402135"/>
    <lineage>
        <taxon>Bacteria</taxon>
        <taxon>Pseudomonadati</taxon>
        <taxon>Pseudomonadota</taxon>
        <taxon>Alphaproteobacteria</taxon>
        <taxon>Rhodobacterales</taxon>
        <taxon>Roseobacteraceae</taxon>
        <taxon>Pseudosulfitobacter</taxon>
    </lineage>
</organism>
<dbReference type="InterPro" id="IPR011059">
    <property type="entry name" value="Metal-dep_hydrolase_composite"/>
</dbReference>
<dbReference type="RefSeq" id="WP_037927340.1">
    <property type="nucleotide sequence ID" value="NZ_CP054606.1"/>
</dbReference>
<name>A0A073IZU9_9RHOB</name>
<dbReference type="GO" id="GO:0016810">
    <property type="term" value="F:hydrolase activity, acting on carbon-nitrogen (but not peptide) bonds"/>
    <property type="evidence" value="ECO:0007669"/>
    <property type="project" value="InterPro"/>
</dbReference>
<dbReference type="GeneID" id="68872671"/>
<dbReference type="PANTHER" id="PTHR22642">
    <property type="entry name" value="IMIDAZOLONEPROPIONASE"/>
    <property type="match status" value="1"/>
</dbReference>
<keyword evidence="4" id="KW-1185">Reference proteome</keyword>
<dbReference type="Gene3D" id="2.30.40.10">
    <property type="entry name" value="Urease, subunit C, domain 1"/>
    <property type="match status" value="1"/>
</dbReference>
<reference evidence="3 4" key="1">
    <citation type="submission" date="2014-01" db="EMBL/GenBank/DDBJ databases">
        <title>Sulfitobacter sp. H3 (MCCC 1A00686) Genome Sequencing.</title>
        <authorList>
            <person name="Lai Q."/>
            <person name="Hong Z."/>
        </authorList>
    </citation>
    <scope>NUCLEOTIDE SEQUENCE [LARGE SCALE GENOMIC DNA]</scope>
    <source>
        <strain evidence="3 4">H3</strain>
    </source>
</reference>
<feature type="domain" description="Amidohydrolase 3" evidence="2">
    <location>
        <begin position="52"/>
        <end position="545"/>
    </location>
</feature>
<proteinExistence type="predicted"/>
<dbReference type="OrthoDB" id="9811399at2"/>
<dbReference type="Gene3D" id="3.20.20.140">
    <property type="entry name" value="Metal-dependent hydrolases"/>
    <property type="match status" value="1"/>
</dbReference>
<protein>
    <recommendedName>
        <fullName evidence="2">Amidohydrolase 3 domain-containing protein</fullName>
    </recommendedName>
</protein>
<feature type="region of interest" description="Disordered" evidence="1">
    <location>
        <begin position="204"/>
        <end position="223"/>
    </location>
</feature>
<dbReference type="EMBL" id="JAMD01000007">
    <property type="protein sequence ID" value="KEJ95254.1"/>
    <property type="molecule type" value="Genomic_DNA"/>
</dbReference>